<dbReference type="RefSeq" id="WP_201662693.1">
    <property type="nucleotide sequence ID" value="NZ_CAJHCS010000077.1"/>
</dbReference>
<dbReference type="Proteomes" id="UP001494588">
    <property type="component" value="Unassembled WGS sequence"/>
</dbReference>
<gene>
    <name evidence="2" type="ORF">V4C55_43440</name>
</gene>
<comment type="caution">
    <text evidence="2">The sequence shown here is derived from an EMBL/GenBank/DDBJ whole genome shotgun (WGS) entry which is preliminary data.</text>
</comment>
<accession>A0ABU9QSM1</accession>
<protein>
    <submittedName>
        <fullName evidence="2">Transposase</fullName>
    </submittedName>
</protein>
<feature type="domain" description="Probable transposase IS891/IS1136/IS1341" evidence="1">
    <location>
        <begin position="3"/>
        <end position="59"/>
    </location>
</feature>
<dbReference type="EMBL" id="JAZHGC010000100">
    <property type="protein sequence ID" value="MEM5292492.1"/>
    <property type="molecule type" value="Genomic_DNA"/>
</dbReference>
<name>A0ABU9QSM1_9BURK</name>
<organism evidence="2 3">
    <name type="scientific">Paraburkholderia sabiae</name>
    <dbReference type="NCBI Taxonomy" id="273251"/>
    <lineage>
        <taxon>Bacteria</taxon>
        <taxon>Pseudomonadati</taxon>
        <taxon>Pseudomonadota</taxon>
        <taxon>Betaproteobacteria</taxon>
        <taxon>Burkholderiales</taxon>
        <taxon>Burkholderiaceae</taxon>
        <taxon>Paraburkholderia</taxon>
    </lineage>
</organism>
<evidence type="ECO:0000313" key="2">
    <source>
        <dbReference type="EMBL" id="MEM5292492.1"/>
    </source>
</evidence>
<sequence length="93" mass="10168">MAKKKFSRNWKKANARVQNIHTDIADARKGFLHTASATIGKNHALVCIEGLQTLNMSKSASGTIEAPGKNVRAKARLNRSILDQRGRESLAPT</sequence>
<dbReference type="InterPro" id="IPR001959">
    <property type="entry name" value="Transposase"/>
</dbReference>
<dbReference type="Pfam" id="PF01385">
    <property type="entry name" value="OrfB_IS605"/>
    <property type="match status" value="1"/>
</dbReference>
<proteinExistence type="predicted"/>
<keyword evidence="3" id="KW-1185">Reference proteome</keyword>
<evidence type="ECO:0000259" key="1">
    <source>
        <dbReference type="Pfam" id="PF01385"/>
    </source>
</evidence>
<reference evidence="2 3" key="1">
    <citation type="submission" date="2024-01" db="EMBL/GenBank/DDBJ databases">
        <title>The diversity of rhizobia nodulating Mimosa spp. in eleven states of Brazil covering several biomes is determined by host plant, location, and edaphic factors.</title>
        <authorList>
            <person name="Rouws L."/>
            <person name="Barauna A."/>
            <person name="Beukes C."/>
            <person name="De Faria S.M."/>
            <person name="Gross E."/>
            <person name="Dos Reis Junior F.B."/>
            <person name="Simon M."/>
            <person name="Maluk M."/>
            <person name="Odee D.W."/>
            <person name="Kenicer G."/>
            <person name="Young J.P.W."/>
            <person name="Reis V.M."/>
            <person name="Zilli J."/>
            <person name="James E.K."/>
        </authorList>
    </citation>
    <scope>NUCLEOTIDE SEQUENCE [LARGE SCALE GENOMIC DNA]</scope>
    <source>
        <strain evidence="2 3">JPY77</strain>
    </source>
</reference>
<evidence type="ECO:0000313" key="3">
    <source>
        <dbReference type="Proteomes" id="UP001494588"/>
    </source>
</evidence>